<dbReference type="GO" id="GO:0005737">
    <property type="term" value="C:cytoplasm"/>
    <property type="evidence" value="ECO:0007669"/>
    <property type="project" value="TreeGrafter"/>
</dbReference>
<reference evidence="9 10" key="1">
    <citation type="journal article" date="2016" name="Mol. Biol. Evol.">
        <title>Comparative Genomics of Early-Diverging Mushroom-Forming Fungi Provides Insights into the Origins of Lignocellulose Decay Capabilities.</title>
        <authorList>
            <person name="Nagy L.G."/>
            <person name="Riley R."/>
            <person name="Tritt A."/>
            <person name="Adam C."/>
            <person name="Daum C."/>
            <person name="Floudas D."/>
            <person name="Sun H."/>
            <person name="Yadav J.S."/>
            <person name="Pangilinan J."/>
            <person name="Larsson K.H."/>
            <person name="Matsuura K."/>
            <person name="Barry K."/>
            <person name="Labutti K."/>
            <person name="Kuo R."/>
            <person name="Ohm R.A."/>
            <person name="Bhattacharya S.S."/>
            <person name="Shirouzu T."/>
            <person name="Yoshinaga Y."/>
            <person name="Martin F.M."/>
            <person name="Grigoriev I.V."/>
            <person name="Hibbett D.S."/>
        </authorList>
    </citation>
    <scope>NUCLEOTIDE SEQUENCE [LARGE SCALE GENOMIC DNA]</scope>
    <source>
        <strain evidence="9 10">HHB10207 ss-3</strain>
    </source>
</reference>
<dbReference type="EMBL" id="KV428213">
    <property type="protein sequence ID" value="KZT33878.1"/>
    <property type="molecule type" value="Genomic_DNA"/>
</dbReference>
<proteinExistence type="predicted"/>
<name>A0A165Z321_9AGAM</name>
<dbReference type="STRING" id="1314776.A0A165Z321"/>
<dbReference type="GO" id="GO:0016887">
    <property type="term" value="F:ATP hydrolysis activity"/>
    <property type="evidence" value="ECO:0007669"/>
    <property type="project" value="InterPro"/>
</dbReference>
<feature type="compositionally biased region" description="Basic and acidic residues" evidence="7">
    <location>
        <begin position="190"/>
        <end position="207"/>
    </location>
</feature>
<dbReference type="SMART" id="SM00356">
    <property type="entry name" value="ZnF_C3H1"/>
    <property type="match status" value="1"/>
</dbReference>
<dbReference type="Pfam" id="PF00004">
    <property type="entry name" value="AAA"/>
    <property type="match status" value="1"/>
</dbReference>
<dbReference type="GO" id="GO:0008270">
    <property type="term" value="F:zinc ion binding"/>
    <property type="evidence" value="ECO:0007669"/>
    <property type="project" value="UniProtKB-KW"/>
</dbReference>
<keyword evidence="2" id="KW-0547">Nucleotide-binding</keyword>
<dbReference type="PROSITE" id="PS50103">
    <property type="entry name" value="ZF_C3H1"/>
    <property type="match status" value="1"/>
</dbReference>
<protein>
    <recommendedName>
        <fullName evidence="8">C3H1-type domain-containing protein</fullName>
    </recommendedName>
</protein>
<evidence type="ECO:0000256" key="6">
    <source>
        <dbReference type="PROSITE-ProRule" id="PRU00723"/>
    </source>
</evidence>
<keyword evidence="10" id="KW-1185">Reference proteome</keyword>
<dbReference type="GO" id="GO:0005524">
    <property type="term" value="F:ATP binding"/>
    <property type="evidence" value="ECO:0007669"/>
    <property type="project" value="UniProtKB-KW"/>
</dbReference>
<evidence type="ECO:0000256" key="1">
    <source>
        <dbReference type="ARBA" id="ARBA00022723"/>
    </source>
</evidence>
<sequence length="765" mass="84155">MFSGCALQSPSRYKVRGVDPLKFASFTQCNTPSISTMNSFYSSPYNASYKTKPCFHFQRGDCRHGDSCRYRHDSPEDTLPWKTASSAGNESSHGRDTPGSPKEIDSSDMEMFLQFKAFMNANQGKKVAPPTSSKGKFGTGVDKVASREQSQATFSPWSSVRSQPSSHIKASETASSESDDSDLDSNVDEDPIRSPVDERDSTEKYMTDVEDTEDASVYNPGFMEEGHDELGNIVLSDSSNSPSKGKQYKDVAPPPDIGAEAANAWLISLIAQGKAIGDFLDHLRPSVCSEILSGNVGKKNAAICEAVSHNHLSAIRQLIVRGANVNIMAECRSQDDEFRIPLLAFAIAGDHAPETTEVVKALLAGGARPDCIPEALYRDPGSPMPIDDGSRTPPSQWCNALWYSRLKARLNVSQRYFLLRASTTKAKTARQAAELQHLGLTNLTFAKFLLVGQDYVIDRLVKDFIVWRRSDANQPLVMMLAGPSGHGKTFLAEKVGSLLGLESISVDGSSLYHATDISGSFSGGGFRADKGGSPLNEFLYKESGKASVVVLDEFEKTGESARNALSSMFSTGQYVCRVHNSIVDLRSTVWILTTNVVDPIVTSFSEHFQDKFVNGQPTNSQMEELRKSIQDDTRRVFGPAMAGRITKFLPFIPFNEIERRVIASESFLAMKRMLVQSTAKKSDPRAPIYVQLEDELRILGDIAANHYDPHSGARSIDQEVREKLEVEVMQEYLECPDTPPMNGRGEKYLISMDKEDVLSVSRVTA</sequence>
<feature type="domain" description="C3H1-type" evidence="8">
    <location>
        <begin position="48"/>
        <end position="75"/>
    </location>
</feature>
<dbReference type="SUPFAM" id="SSF52540">
    <property type="entry name" value="P-loop containing nucleoside triphosphate hydrolases"/>
    <property type="match status" value="1"/>
</dbReference>
<dbReference type="InterPro" id="IPR036855">
    <property type="entry name" value="Znf_CCCH_sf"/>
</dbReference>
<dbReference type="Gene3D" id="3.40.50.300">
    <property type="entry name" value="P-loop containing nucleotide triphosphate hydrolases"/>
    <property type="match status" value="1"/>
</dbReference>
<gene>
    <name evidence="9" type="ORF">SISSUDRAFT_376085</name>
</gene>
<dbReference type="SUPFAM" id="SSF90229">
    <property type="entry name" value="CCCH zinc finger"/>
    <property type="match status" value="1"/>
</dbReference>
<dbReference type="Gene3D" id="1.25.40.20">
    <property type="entry name" value="Ankyrin repeat-containing domain"/>
    <property type="match status" value="1"/>
</dbReference>
<feature type="compositionally biased region" description="Low complexity" evidence="7">
    <location>
        <begin position="155"/>
        <end position="176"/>
    </location>
</feature>
<evidence type="ECO:0000259" key="8">
    <source>
        <dbReference type="PROSITE" id="PS50103"/>
    </source>
</evidence>
<keyword evidence="1 6" id="KW-0479">Metal-binding</keyword>
<evidence type="ECO:0000256" key="7">
    <source>
        <dbReference type="SAM" id="MobiDB-lite"/>
    </source>
</evidence>
<keyword evidence="5" id="KW-0067">ATP-binding</keyword>
<keyword evidence="4 6" id="KW-0862">Zinc</keyword>
<dbReference type="PANTHER" id="PTHR11638:SF18">
    <property type="entry name" value="HEAT SHOCK PROTEIN 104"/>
    <property type="match status" value="1"/>
</dbReference>
<dbReference type="InterPro" id="IPR000571">
    <property type="entry name" value="Znf_CCCH"/>
</dbReference>
<evidence type="ECO:0000313" key="9">
    <source>
        <dbReference type="EMBL" id="KZT33878.1"/>
    </source>
</evidence>
<evidence type="ECO:0000256" key="3">
    <source>
        <dbReference type="ARBA" id="ARBA00022771"/>
    </source>
</evidence>
<dbReference type="Gene3D" id="4.10.1000.10">
    <property type="entry name" value="Zinc finger, CCCH-type"/>
    <property type="match status" value="1"/>
</dbReference>
<dbReference type="Proteomes" id="UP000076798">
    <property type="component" value="Unassembled WGS sequence"/>
</dbReference>
<dbReference type="PANTHER" id="PTHR11638">
    <property type="entry name" value="ATP-DEPENDENT CLP PROTEASE"/>
    <property type="match status" value="1"/>
</dbReference>
<accession>A0A165Z321</accession>
<dbReference type="InterPro" id="IPR036770">
    <property type="entry name" value="Ankyrin_rpt-contain_sf"/>
</dbReference>
<evidence type="ECO:0000256" key="5">
    <source>
        <dbReference type="ARBA" id="ARBA00022840"/>
    </source>
</evidence>
<feature type="region of interest" description="Disordered" evidence="7">
    <location>
        <begin position="124"/>
        <end position="207"/>
    </location>
</feature>
<dbReference type="InterPro" id="IPR003959">
    <property type="entry name" value="ATPase_AAA_core"/>
</dbReference>
<dbReference type="SMART" id="SM00382">
    <property type="entry name" value="AAA"/>
    <property type="match status" value="1"/>
</dbReference>
<feature type="compositionally biased region" description="Acidic residues" evidence="7">
    <location>
        <begin position="177"/>
        <end position="189"/>
    </location>
</feature>
<keyword evidence="3 6" id="KW-0863">Zinc-finger</keyword>
<dbReference type="PRINTS" id="PR00300">
    <property type="entry name" value="CLPPROTEASEA"/>
</dbReference>
<evidence type="ECO:0000256" key="4">
    <source>
        <dbReference type="ARBA" id="ARBA00022833"/>
    </source>
</evidence>
<feature type="region of interest" description="Disordered" evidence="7">
    <location>
        <begin position="73"/>
        <end position="105"/>
    </location>
</feature>
<dbReference type="InterPro" id="IPR027417">
    <property type="entry name" value="P-loop_NTPase"/>
</dbReference>
<organism evidence="9 10">
    <name type="scientific">Sistotremastrum suecicum HHB10207 ss-3</name>
    <dbReference type="NCBI Taxonomy" id="1314776"/>
    <lineage>
        <taxon>Eukaryota</taxon>
        <taxon>Fungi</taxon>
        <taxon>Dikarya</taxon>
        <taxon>Basidiomycota</taxon>
        <taxon>Agaricomycotina</taxon>
        <taxon>Agaricomycetes</taxon>
        <taxon>Sistotremastrales</taxon>
        <taxon>Sistotremastraceae</taxon>
        <taxon>Sistotremastrum</taxon>
    </lineage>
</organism>
<dbReference type="OrthoDB" id="47330at2759"/>
<dbReference type="InterPro" id="IPR050130">
    <property type="entry name" value="ClpA_ClpB"/>
</dbReference>
<dbReference type="AlphaFoldDB" id="A0A165Z321"/>
<dbReference type="InterPro" id="IPR001270">
    <property type="entry name" value="ClpA/B"/>
</dbReference>
<dbReference type="GO" id="GO:0034605">
    <property type="term" value="P:cellular response to heat"/>
    <property type="evidence" value="ECO:0007669"/>
    <property type="project" value="TreeGrafter"/>
</dbReference>
<evidence type="ECO:0000313" key="10">
    <source>
        <dbReference type="Proteomes" id="UP000076798"/>
    </source>
</evidence>
<evidence type="ECO:0000256" key="2">
    <source>
        <dbReference type="ARBA" id="ARBA00022741"/>
    </source>
</evidence>
<feature type="zinc finger region" description="C3H1-type" evidence="6">
    <location>
        <begin position="48"/>
        <end position="75"/>
    </location>
</feature>
<dbReference type="InterPro" id="IPR003593">
    <property type="entry name" value="AAA+_ATPase"/>
</dbReference>